<comment type="caution">
    <text evidence="1">The sequence shown here is derived from an EMBL/GenBank/DDBJ whole genome shotgun (WGS) entry which is preliminary data.</text>
</comment>
<proteinExistence type="predicted"/>
<dbReference type="OrthoDB" id="6128191at2759"/>
<dbReference type="Proteomes" id="UP000596742">
    <property type="component" value="Unassembled WGS sequence"/>
</dbReference>
<dbReference type="SUPFAM" id="SSF52980">
    <property type="entry name" value="Restriction endonuclease-like"/>
    <property type="match status" value="1"/>
</dbReference>
<dbReference type="GO" id="GO:0006281">
    <property type="term" value="P:DNA repair"/>
    <property type="evidence" value="ECO:0007669"/>
    <property type="project" value="UniProtKB-ARBA"/>
</dbReference>
<dbReference type="InterPro" id="IPR011604">
    <property type="entry name" value="PDDEXK-like_dom_sf"/>
</dbReference>
<dbReference type="InterPro" id="IPR051703">
    <property type="entry name" value="NF-kappa-B_Signaling_Reg"/>
</dbReference>
<organism evidence="1 2">
    <name type="scientific">Mytilus galloprovincialis</name>
    <name type="common">Mediterranean mussel</name>
    <dbReference type="NCBI Taxonomy" id="29158"/>
    <lineage>
        <taxon>Eukaryota</taxon>
        <taxon>Metazoa</taxon>
        <taxon>Spiralia</taxon>
        <taxon>Lophotrochozoa</taxon>
        <taxon>Mollusca</taxon>
        <taxon>Bivalvia</taxon>
        <taxon>Autobranchia</taxon>
        <taxon>Pteriomorphia</taxon>
        <taxon>Mytilida</taxon>
        <taxon>Mytiloidea</taxon>
        <taxon>Mytilidae</taxon>
        <taxon>Mytilinae</taxon>
        <taxon>Mytilus</taxon>
    </lineage>
</organism>
<dbReference type="PANTHER" id="PTHR46609">
    <property type="entry name" value="EXONUCLEASE, PHAGE-TYPE/RECB, C-TERMINAL DOMAIN-CONTAINING PROTEIN"/>
    <property type="match status" value="1"/>
</dbReference>
<dbReference type="InterPro" id="IPR011335">
    <property type="entry name" value="Restrct_endonuc-II-like"/>
</dbReference>
<dbReference type="PANTHER" id="PTHR46609:SF7">
    <property type="match status" value="1"/>
</dbReference>
<reference evidence="1" key="1">
    <citation type="submission" date="2018-11" db="EMBL/GenBank/DDBJ databases">
        <authorList>
            <person name="Alioto T."/>
            <person name="Alioto T."/>
        </authorList>
    </citation>
    <scope>NUCLEOTIDE SEQUENCE</scope>
</reference>
<keyword evidence="2" id="KW-1185">Reference proteome</keyword>
<sequence>MGVIKIKNILQKKNMSFIQATKKLSNFCLQYTDEKVQLKKKHNYYFQCQGLLNISSLPWLDFIARSTSPYQIHIERIHRDEVLWNDPMLPKLEAFYFLAFLPELAAPRNNKSPGIREPGDWFLVNTSKKKTSTRNRRNPRQIAVAKKTTTIRKDTDNSTTSKNHSSKCSITKCVGRRIKHKSMINEEEIWYEGTVLAAITGKDGERLAEYDILYDGEDSSCIVNYLVEDFRDSSVQFIDL</sequence>
<dbReference type="EMBL" id="UYJE01004885">
    <property type="protein sequence ID" value="VDI32127.1"/>
    <property type="molecule type" value="Genomic_DNA"/>
</dbReference>
<evidence type="ECO:0000313" key="1">
    <source>
        <dbReference type="EMBL" id="VDI32127.1"/>
    </source>
</evidence>
<dbReference type="AlphaFoldDB" id="A0A8B6EDH0"/>
<dbReference type="Gene3D" id="3.90.320.10">
    <property type="match status" value="1"/>
</dbReference>
<evidence type="ECO:0000313" key="2">
    <source>
        <dbReference type="Proteomes" id="UP000596742"/>
    </source>
</evidence>
<name>A0A8B6EDH0_MYTGA</name>
<gene>
    <name evidence="1" type="ORF">MGAL_10B061324</name>
</gene>
<accession>A0A8B6EDH0</accession>
<protein>
    <submittedName>
        <fullName evidence="1">Uncharacterized protein</fullName>
    </submittedName>
</protein>